<gene>
    <name evidence="1" type="ORF">LCGC14_1493910</name>
</gene>
<comment type="caution">
    <text evidence="1">The sequence shown here is derived from an EMBL/GenBank/DDBJ whole genome shotgun (WGS) entry which is preliminary data.</text>
</comment>
<proteinExistence type="predicted"/>
<dbReference type="EMBL" id="LAZR01010770">
    <property type="protein sequence ID" value="KKM65174.1"/>
    <property type="molecule type" value="Genomic_DNA"/>
</dbReference>
<reference evidence="1" key="1">
    <citation type="journal article" date="2015" name="Nature">
        <title>Complex archaea that bridge the gap between prokaryotes and eukaryotes.</title>
        <authorList>
            <person name="Spang A."/>
            <person name="Saw J.H."/>
            <person name="Jorgensen S.L."/>
            <person name="Zaremba-Niedzwiedzka K."/>
            <person name="Martijn J."/>
            <person name="Lind A.E."/>
            <person name="van Eijk R."/>
            <person name="Schleper C."/>
            <person name="Guy L."/>
            <person name="Ettema T.J."/>
        </authorList>
    </citation>
    <scope>NUCLEOTIDE SEQUENCE</scope>
</reference>
<protein>
    <submittedName>
        <fullName evidence="1">Uncharacterized protein</fullName>
    </submittedName>
</protein>
<organism evidence="1">
    <name type="scientific">marine sediment metagenome</name>
    <dbReference type="NCBI Taxonomy" id="412755"/>
    <lineage>
        <taxon>unclassified sequences</taxon>
        <taxon>metagenomes</taxon>
        <taxon>ecological metagenomes</taxon>
    </lineage>
</organism>
<evidence type="ECO:0000313" key="1">
    <source>
        <dbReference type="EMBL" id="KKM65174.1"/>
    </source>
</evidence>
<name>A0A0F9J5Z0_9ZZZZ</name>
<sequence length="58" mass="6710">MNVKGLIDSLEMQIDLQDLRNIGLTEKEIEGFIVFEWDSFIGKDLIISFVERGVNDQH</sequence>
<accession>A0A0F9J5Z0</accession>
<dbReference type="AlphaFoldDB" id="A0A0F9J5Z0"/>